<protein>
    <submittedName>
        <fullName evidence="1">F-box/LRR-repeat protein</fullName>
    </submittedName>
</protein>
<dbReference type="Proteomes" id="UP001060215">
    <property type="component" value="Chromosome 4"/>
</dbReference>
<organism evidence="1 2">
    <name type="scientific">Camellia lanceoleosa</name>
    <dbReference type="NCBI Taxonomy" id="1840588"/>
    <lineage>
        <taxon>Eukaryota</taxon>
        <taxon>Viridiplantae</taxon>
        <taxon>Streptophyta</taxon>
        <taxon>Embryophyta</taxon>
        <taxon>Tracheophyta</taxon>
        <taxon>Spermatophyta</taxon>
        <taxon>Magnoliopsida</taxon>
        <taxon>eudicotyledons</taxon>
        <taxon>Gunneridae</taxon>
        <taxon>Pentapetalae</taxon>
        <taxon>asterids</taxon>
        <taxon>Ericales</taxon>
        <taxon>Theaceae</taxon>
        <taxon>Camellia</taxon>
    </lineage>
</organism>
<evidence type="ECO:0000313" key="1">
    <source>
        <dbReference type="EMBL" id="KAI8014470.1"/>
    </source>
</evidence>
<comment type="caution">
    <text evidence="1">The sequence shown here is derived from an EMBL/GenBank/DDBJ whole genome shotgun (WGS) entry which is preliminary data.</text>
</comment>
<gene>
    <name evidence="1" type="ORF">LOK49_LG05G00532</name>
</gene>
<reference evidence="1 2" key="1">
    <citation type="journal article" date="2022" name="Plant J.">
        <title>Chromosome-level genome of Camellia lanceoleosa provides a valuable resource for understanding genome evolution and self-incompatibility.</title>
        <authorList>
            <person name="Gong W."/>
            <person name="Xiao S."/>
            <person name="Wang L."/>
            <person name="Liao Z."/>
            <person name="Chang Y."/>
            <person name="Mo W."/>
            <person name="Hu G."/>
            <person name="Li W."/>
            <person name="Zhao G."/>
            <person name="Zhu H."/>
            <person name="Hu X."/>
            <person name="Ji K."/>
            <person name="Xiang X."/>
            <person name="Song Q."/>
            <person name="Yuan D."/>
            <person name="Jin S."/>
            <person name="Zhang L."/>
        </authorList>
    </citation>
    <scope>NUCLEOTIDE SEQUENCE [LARGE SCALE GENOMIC DNA]</scope>
    <source>
        <strain evidence="1">SQ_2022a</strain>
    </source>
</reference>
<evidence type="ECO:0000313" key="2">
    <source>
        <dbReference type="Proteomes" id="UP001060215"/>
    </source>
</evidence>
<proteinExistence type="predicted"/>
<sequence length="531" mass="61324">MEEQVDRISALPDEVILHILSFMPMKFAIQTGILSNRWRHLWKFNPVLDFPPFPSSSTTEPVVDYGFVNRCLSLHKAPIIRKFTIITVVGDSTSDSFNPDIESWVDFAASKHVRFLEFYWFVKPYCPRLFQLPNSFYDTDSLEQLVMSYVDFNPPPSPPPPFVSLKKLTLFRSQLTDEALEAVMSTCLLLESLALHFCYGLVNVKVSGTALKEFVFYRENLGEMTTLQVDAPNLATLKTWRCLNILRLNNSCSLLGANLFDVGNWDLENWDLRKSNVRILLDQLAQVEVLAANDWFLQFVIEEYYRNGKRCTIFKNLKEFYFMGSQLKEEYNMVFFFAFLEDCPLLQKIKIDFRLSCWTGIHKKLPTMDIARYYPHGAIEFIEINPQAGELLPQVSLLLQLKSIELLYFSGYKYEMELVKLLLEKTSFFKNKCVSTPELPLVPRSCLSEISVHFQKVDNHHSLSAPQKQPFTLPRPTSFEELKTPPFEDLLKSSRAIRSKSHKLNGDVNKTLGLLEAAQSFHSKFYVTPTN</sequence>
<accession>A0ACC0HMA8</accession>
<name>A0ACC0HMA8_9ERIC</name>
<keyword evidence="2" id="KW-1185">Reference proteome</keyword>
<dbReference type="EMBL" id="CM045761">
    <property type="protein sequence ID" value="KAI8014470.1"/>
    <property type="molecule type" value="Genomic_DNA"/>
</dbReference>